<name>A0A543C0U6_9ACTN</name>
<feature type="transmembrane region" description="Helical" evidence="8">
    <location>
        <begin position="441"/>
        <end position="466"/>
    </location>
</feature>
<dbReference type="Pfam" id="PF07690">
    <property type="entry name" value="MFS_1"/>
    <property type="match status" value="1"/>
</dbReference>
<evidence type="ECO:0000256" key="3">
    <source>
        <dbReference type="ARBA" id="ARBA00022475"/>
    </source>
</evidence>
<feature type="transmembrane region" description="Helical" evidence="8">
    <location>
        <begin position="316"/>
        <end position="334"/>
    </location>
</feature>
<keyword evidence="3" id="KW-1003">Cell membrane</keyword>
<comment type="caution">
    <text evidence="10">The sequence shown here is derived from an EMBL/GenBank/DDBJ whole genome shotgun (WGS) entry which is preliminary data.</text>
</comment>
<keyword evidence="2" id="KW-0813">Transport</keyword>
<dbReference type="PROSITE" id="PS50850">
    <property type="entry name" value="MFS"/>
    <property type="match status" value="1"/>
</dbReference>
<organism evidence="10 11">
    <name type="scientific">Actinoallomurus bryophytorum</name>
    <dbReference type="NCBI Taxonomy" id="1490222"/>
    <lineage>
        <taxon>Bacteria</taxon>
        <taxon>Bacillati</taxon>
        <taxon>Actinomycetota</taxon>
        <taxon>Actinomycetes</taxon>
        <taxon>Streptosporangiales</taxon>
        <taxon>Thermomonosporaceae</taxon>
        <taxon>Actinoallomurus</taxon>
    </lineage>
</organism>
<dbReference type="GO" id="GO:0005886">
    <property type="term" value="C:plasma membrane"/>
    <property type="evidence" value="ECO:0007669"/>
    <property type="project" value="UniProtKB-SubCell"/>
</dbReference>
<evidence type="ECO:0000259" key="9">
    <source>
        <dbReference type="PROSITE" id="PS50850"/>
    </source>
</evidence>
<feature type="compositionally biased region" description="Polar residues" evidence="7">
    <location>
        <begin position="1"/>
        <end position="10"/>
    </location>
</feature>
<proteinExistence type="predicted"/>
<dbReference type="Proteomes" id="UP000316096">
    <property type="component" value="Unassembled WGS sequence"/>
</dbReference>
<evidence type="ECO:0000256" key="6">
    <source>
        <dbReference type="ARBA" id="ARBA00023136"/>
    </source>
</evidence>
<dbReference type="Gene3D" id="1.20.1720.10">
    <property type="entry name" value="Multidrug resistance protein D"/>
    <property type="match status" value="1"/>
</dbReference>
<keyword evidence="6 8" id="KW-0472">Membrane</keyword>
<keyword evidence="11" id="KW-1185">Reference proteome</keyword>
<dbReference type="EMBL" id="VFOZ01000002">
    <property type="protein sequence ID" value="TQL90695.1"/>
    <property type="molecule type" value="Genomic_DNA"/>
</dbReference>
<feature type="transmembrane region" description="Helical" evidence="8">
    <location>
        <begin position="180"/>
        <end position="202"/>
    </location>
</feature>
<evidence type="ECO:0000256" key="8">
    <source>
        <dbReference type="SAM" id="Phobius"/>
    </source>
</evidence>
<evidence type="ECO:0000256" key="2">
    <source>
        <dbReference type="ARBA" id="ARBA00022448"/>
    </source>
</evidence>
<dbReference type="Gene3D" id="1.20.1250.20">
    <property type="entry name" value="MFS general substrate transporter like domains"/>
    <property type="match status" value="1"/>
</dbReference>
<evidence type="ECO:0000313" key="10">
    <source>
        <dbReference type="EMBL" id="TQL90695.1"/>
    </source>
</evidence>
<dbReference type="CDD" id="cd17321">
    <property type="entry name" value="MFS_MMR_MDR_like"/>
    <property type="match status" value="1"/>
</dbReference>
<evidence type="ECO:0000256" key="4">
    <source>
        <dbReference type="ARBA" id="ARBA00022692"/>
    </source>
</evidence>
<comment type="subcellular location">
    <subcellularLocation>
        <location evidence="1">Cell membrane</location>
        <topology evidence="1">Multi-pass membrane protein</topology>
    </subcellularLocation>
</comment>
<feature type="transmembrane region" description="Helical" evidence="8">
    <location>
        <begin position="346"/>
        <end position="366"/>
    </location>
</feature>
<dbReference type="NCBIfam" id="TIGR00711">
    <property type="entry name" value="efflux_EmrB"/>
    <property type="match status" value="1"/>
</dbReference>
<dbReference type="InterPro" id="IPR020846">
    <property type="entry name" value="MFS_dom"/>
</dbReference>
<gene>
    <name evidence="10" type="ORF">FB559_8008</name>
</gene>
<feature type="transmembrane region" description="Helical" evidence="8">
    <location>
        <begin position="378"/>
        <end position="397"/>
    </location>
</feature>
<dbReference type="PANTHER" id="PTHR42718:SF46">
    <property type="entry name" value="BLR6921 PROTEIN"/>
    <property type="match status" value="1"/>
</dbReference>
<dbReference type="RefSeq" id="WP_141962693.1">
    <property type="nucleotide sequence ID" value="NZ_VFOZ01000002.1"/>
</dbReference>
<evidence type="ECO:0000256" key="5">
    <source>
        <dbReference type="ARBA" id="ARBA00022989"/>
    </source>
</evidence>
<protein>
    <submittedName>
        <fullName evidence="10">EmrB/QacA subfamily drug resistance transporter</fullName>
    </submittedName>
</protein>
<dbReference type="InterPro" id="IPR004638">
    <property type="entry name" value="EmrB-like"/>
</dbReference>
<evidence type="ECO:0000256" key="1">
    <source>
        <dbReference type="ARBA" id="ARBA00004651"/>
    </source>
</evidence>
<feature type="transmembrane region" description="Helical" evidence="8">
    <location>
        <begin position="418"/>
        <end position="435"/>
    </location>
</feature>
<keyword evidence="4 8" id="KW-0812">Transmembrane</keyword>
<feature type="transmembrane region" description="Helical" evidence="8">
    <location>
        <begin position="244"/>
        <end position="261"/>
    </location>
</feature>
<dbReference type="InterPro" id="IPR036259">
    <property type="entry name" value="MFS_trans_sf"/>
</dbReference>
<evidence type="ECO:0000313" key="11">
    <source>
        <dbReference type="Proteomes" id="UP000316096"/>
    </source>
</evidence>
<dbReference type="AlphaFoldDB" id="A0A543C0U6"/>
<feature type="transmembrane region" description="Helical" evidence="8">
    <location>
        <begin position="93"/>
        <end position="119"/>
    </location>
</feature>
<keyword evidence="5 8" id="KW-1133">Transmembrane helix</keyword>
<dbReference type="OrthoDB" id="4325372at2"/>
<dbReference type="GO" id="GO:0022857">
    <property type="term" value="F:transmembrane transporter activity"/>
    <property type="evidence" value="ECO:0007669"/>
    <property type="project" value="InterPro"/>
</dbReference>
<dbReference type="InterPro" id="IPR011701">
    <property type="entry name" value="MFS"/>
</dbReference>
<dbReference type="SUPFAM" id="SSF103473">
    <property type="entry name" value="MFS general substrate transporter"/>
    <property type="match status" value="1"/>
</dbReference>
<evidence type="ECO:0000256" key="7">
    <source>
        <dbReference type="SAM" id="MobiDB-lite"/>
    </source>
</evidence>
<feature type="transmembrane region" description="Helical" evidence="8">
    <location>
        <begin position="214"/>
        <end position="232"/>
    </location>
</feature>
<feature type="transmembrane region" description="Helical" evidence="8">
    <location>
        <begin position="282"/>
        <end position="304"/>
    </location>
</feature>
<sequence length="472" mass="49300">MSQQTVSTRDTPFAGRPPRHARHPGISLAVIVACQLMVVLDATVVFVALPKIQHTLHFSATGLSWVTNVYSLAFGGLLLLGGRAGDVLGRRRVFLAGIAIFTLASLLGGLATSAAWLLAARGVQGVGAALAAPGALALITTNFAEGAERNRALSIFSATSSAGASVGLILGGVLTDWLSWRWVLFINVPVGVAVLLIAPLFIEETERHRGRLDIAGAITSVTGMVALVYAFIRASDAGWSDSTTLLAFAAGVIMLAAFVTVEARARQPVVPLRLFADRARSGAYLIMLLLAAAMFGMFFFLVQFLQNSLGFGPLEAGVAFLPMTGLLFGVARLAPRLVPRFGPRRLMLTGLPFIIVGMLWLTRLSATSGYAAGVLGPMILFGLGAGLVFLPVTLTILSGVRREDSGAASGMLQTMQQVGGALGMAVLVSIFGTASRHGGQVHGAAVAFDVATVFIAVALVLAIAFVRPAVRR</sequence>
<feature type="transmembrane region" description="Helical" evidence="8">
    <location>
        <begin position="62"/>
        <end position="81"/>
    </location>
</feature>
<feature type="region of interest" description="Disordered" evidence="7">
    <location>
        <begin position="1"/>
        <end position="20"/>
    </location>
</feature>
<dbReference type="PANTHER" id="PTHR42718">
    <property type="entry name" value="MAJOR FACILITATOR SUPERFAMILY MULTIDRUG TRANSPORTER MFSC"/>
    <property type="match status" value="1"/>
</dbReference>
<feature type="domain" description="Major facilitator superfamily (MFS) profile" evidence="9">
    <location>
        <begin position="27"/>
        <end position="470"/>
    </location>
</feature>
<accession>A0A543C0U6</accession>
<feature type="transmembrane region" description="Helical" evidence="8">
    <location>
        <begin position="125"/>
        <end position="143"/>
    </location>
</feature>
<feature type="transmembrane region" description="Helical" evidence="8">
    <location>
        <begin position="26"/>
        <end position="50"/>
    </location>
</feature>
<reference evidence="10 11" key="1">
    <citation type="submission" date="2019-06" db="EMBL/GenBank/DDBJ databases">
        <title>Sequencing the genomes of 1000 actinobacteria strains.</title>
        <authorList>
            <person name="Klenk H.-P."/>
        </authorList>
    </citation>
    <scope>NUCLEOTIDE SEQUENCE [LARGE SCALE GENOMIC DNA]</scope>
    <source>
        <strain evidence="10 11">DSM 102200</strain>
    </source>
</reference>
<feature type="transmembrane region" description="Helical" evidence="8">
    <location>
        <begin position="155"/>
        <end position="174"/>
    </location>
</feature>